<sequence length="152" mass="16160">MSLPLPLPPPLPTPDLDRLASLRAESDLRTLSTLYAVMTWLQGLSLLLLGGFLAFGIHYEAAKTAAGQSAHDANNGQAVIVLFSVLLALGLAMLLANVAAALALRRRRRLTLCKAAATLGCFGFPLGTALGVWTLLALQRPACAALFRDLRR</sequence>
<keyword evidence="1" id="KW-0812">Transmembrane</keyword>
<gene>
    <name evidence="2" type="ORF">XTPLMG730_2925</name>
</gene>
<organism evidence="2 3">
    <name type="scientific">Xanthomonas graminis pv. phlei</name>
    <dbReference type="NCBI Taxonomy" id="487906"/>
    <lineage>
        <taxon>Bacteria</taxon>
        <taxon>Pseudomonadati</taxon>
        <taxon>Pseudomonadota</taxon>
        <taxon>Gammaproteobacteria</taxon>
        <taxon>Lysobacterales</taxon>
        <taxon>Lysobacteraceae</taxon>
        <taxon>Xanthomonas</taxon>
        <taxon>Xanthomonas translucens group</taxon>
        <taxon>Xanthomonas graminis</taxon>
    </lineage>
</organism>
<accession>A0A0K2ZY71</accession>
<dbReference type="Proteomes" id="UP000045978">
    <property type="component" value="Unassembled WGS sequence"/>
</dbReference>
<evidence type="ECO:0000313" key="2">
    <source>
        <dbReference type="EMBL" id="CTP90756.1"/>
    </source>
</evidence>
<name>A0A0K2ZY71_9XANT</name>
<feature type="transmembrane region" description="Helical" evidence="1">
    <location>
        <begin position="33"/>
        <end position="59"/>
    </location>
</feature>
<feature type="transmembrane region" description="Helical" evidence="1">
    <location>
        <begin position="79"/>
        <end position="104"/>
    </location>
</feature>
<evidence type="ECO:0000256" key="1">
    <source>
        <dbReference type="SAM" id="Phobius"/>
    </source>
</evidence>
<feature type="transmembrane region" description="Helical" evidence="1">
    <location>
        <begin position="116"/>
        <end position="138"/>
    </location>
</feature>
<dbReference type="EMBL" id="CXOJ01000073">
    <property type="protein sequence ID" value="CTP90756.1"/>
    <property type="molecule type" value="Genomic_DNA"/>
</dbReference>
<protein>
    <submittedName>
        <fullName evidence="2">Putative membrane protein</fullName>
    </submittedName>
</protein>
<proteinExistence type="predicted"/>
<dbReference type="AlphaFoldDB" id="A0A0K2ZY71"/>
<reference evidence="2 3" key="1">
    <citation type="submission" date="2015-07" db="EMBL/GenBank/DDBJ databases">
        <authorList>
            <person name="Noorani M."/>
        </authorList>
    </citation>
    <scope>NUCLEOTIDE SEQUENCE [LARGE SCALE GENOMIC DNA]</scope>
    <source>
        <strain evidence="2">LMG730</strain>
    </source>
</reference>
<dbReference type="RefSeq" id="WP_237651273.1">
    <property type="nucleotide sequence ID" value="NZ_CP076251.1"/>
</dbReference>
<evidence type="ECO:0000313" key="3">
    <source>
        <dbReference type="Proteomes" id="UP000045978"/>
    </source>
</evidence>
<keyword evidence="1" id="KW-1133">Transmembrane helix</keyword>
<keyword evidence="1" id="KW-0472">Membrane</keyword>